<reference evidence="2" key="1">
    <citation type="submission" date="2020-06" db="EMBL/GenBank/DDBJ databases">
        <authorList>
            <person name="Li T."/>
            <person name="Hu X."/>
            <person name="Zhang T."/>
            <person name="Song X."/>
            <person name="Zhang H."/>
            <person name="Dai N."/>
            <person name="Sheng W."/>
            <person name="Hou X."/>
            <person name="Wei L."/>
        </authorList>
    </citation>
    <scope>NUCLEOTIDE SEQUENCE</scope>
    <source>
        <strain evidence="2">G02</strain>
        <tissue evidence="2">Leaf</tissue>
    </source>
</reference>
<organism evidence="2">
    <name type="scientific">Sesamum radiatum</name>
    <name type="common">Black benniseed</name>
    <dbReference type="NCBI Taxonomy" id="300843"/>
    <lineage>
        <taxon>Eukaryota</taxon>
        <taxon>Viridiplantae</taxon>
        <taxon>Streptophyta</taxon>
        <taxon>Embryophyta</taxon>
        <taxon>Tracheophyta</taxon>
        <taxon>Spermatophyta</taxon>
        <taxon>Magnoliopsida</taxon>
        <taxon>eudicotyledons</taxon>
        <taxon>Gunneridae</taxon>
        <taxon>Pentapetalae</taxon>
        <taxon>asterids</taxon>
        <taxon>lamiids</taxon>
        <taxon>Lamiales</taxon>
        <taxon>Pedaliaceae</taxon>
        <taxon>Sesamum</taxon>
    </lineage>
</organism>
<name>A0AAW2KQH4_SESRA</name>
<proteinExistence type="predicted"/>
<reference evidence="2" key="2">
    <citation type="journal article" date="2024" name="Plant">
        <title>Genomic evolution and insights into agronomic trait innovations of Sesamum species.</title>
        <authorList>
            <person name="Miao H."/>
            <person name="Wang L."/>
            <person name="Qu L."/>
            <person name="Liu H."/>
            <person name="Sun Y."/>
            <person name="Le M."/>
            <person name="Wang Q."/>
            <person name="Wei S."/>
            <person name="Zheng Y."/>
            <person name="Lin W."/>
            <person name="Duan Y."/>
            <person name="Cao H."/>
            <person name="Xiong S."/>
            <person name="Wang X."/>
            <person name="Wei L."/>
            <person name="Li C."/>
            <person name="Ma Q."/>
            <person name="Ju M."/>
            <person name="Zhao R."/>
            <person name="Li G."/>
            <person name="Mu C."/>
            <person name="Tian Q."/>
            <person name="Mei H."/>
            <person name="Zhang T."/>
            <person name="Gao T."/>
            <person name="Zhang H."/>
        </authorList>
    </citation>
    <scope>NUCLEOTIDE SEQUENCE</scope>
    <source>
        <strain evidence="2">G02</strain>
    </source>
</reference>
<evidence type="ECO:0000313" key="2">
    <source>
        <dbReference type="EMBL" id="KAL0309200.1"/>
    </source>
</evidence>
<feature type="region of interest" description="Disordered" evidence="1">
    <location>
        <begin position="121"/>
        <end position="143"/>
    </location>
</feature>
<dbReference type="AlphaFoldDB" id="A0AAW2KQH4"/>
<gene>
    <name evidence="2" type="ORF">Sradi_5862300</name>
</gene>
<evidence type="ECO:0000256" key="1">
    <source>
        <dbReference type="SAM" id="MobiDB-lite"/>
    </source>
</evidence>
<comment type="caution">
    <text evidence="2">The sequence shown here is derived from an EMBL/GenBank/DDBJ whole genome shotgun (WGS) entry which is preliminary data.</text>
</comment>
<accession>A0AAW2KQH4</accession>
<sequence>MASQHAKNSLWANGYPPNGEEPSFLDLGAAMEHAPEPFTHSPIGDDILPDSGNINVVGVLCRGDSGQCPGEVTTDMKRGPLPAATIDSIAGDLPEEGVKEPQEGGVPSAIVEGLLTVTVGIPSPSDKTEEKNGLAYGDDKEEM</sequence>
<dbReference type="EMBL" id="JACGWJ010000027">
    <property type="protein sequence ID" value="KAL0309200.1"/>
    <property type="molecule type" value="Genomic_DNA"/>
</dbReference>
<protein>
    <submittedName>
        <fullName evidence="2">Uncharacterized protein</fullName>
    </submittedName>
</protein>